<accession>A0ABQ6K9I0</accession>
<name>A0ABQ6K9I0_9MICO</name>
<sequence length="112" mass="12160">MNGYSDQPGARVEFEDVILLGGDSFTLDLRDPADRGDPDADVPEPSSEDELPGIDLDADPAPEQQTSPPPIWRSCRVSCHVRRDPTAPCRRSATTVSGSTARTSLRSHMPSR</sequence>
<evidence type="ECO:0000313" key="2">
    <source>
        <dbReference type="EMBL" id="GMA96908.1"/>
    </source>
</evidence>
<gene>
    <name evidence="2" type="ORF">GCM10025881_37320</name>
</gene>
<feature type="compositionally biased region" description="Polar residues" evidence="1">
    <location>
        <begin position="92"/>
        <end position="106"/>
    </location>
</feature>
<protein>
    <submittedName>
        <fullName evidence="2">Uncharacterized protein</fullName>
    </submittedName>
</protein>
<dbReference type="RefSeq" id="WP_284255386.1">
    <property type="nucleotide sequence ID" value="NZ_BAAAQO010000004.1"/>
</dbReference>
<feature type="compositionally biased region" description="Basic and acidic residues" evidence="1">
    <location>
        <begin position="28"/>
        <end position="38"/>
    </location>
</feature>
<reference evidence="3" key="1">
    <citation type="journal article" date="2019" name="Int. J. Syst. Evol. Microbiol.">
        <title>The Global Catalogue of Microorganisms (GCM) 10K type strain sequencing project: providing services to taxonomists for standard genome sequencing and annotation.</title>
        <authorList>
            <consortium name="The Broad Institute Genomics Platform"/>
            <consortium name="The Broad Institute Genome Sequencing Center for Infectious Disease"/>
            <person name="Wu L."/>
            <person name="Ma J."/>
        </authorList>
    </citation>
    <scope>NUCLEOTIDE SEQUENCE [LARGE SCALE GENOMIC DNA]</scope>
    <source>
        <strain evidence="3">NBRC 108894</strain>
    </source>
</reference>
<organism evidence="2 3">
    <name type="scientific">Pseudolysinimonas kribbensis</name>
    <dbReference type="NCBI Taxonomy" id="433641"/>
    <lineage>
        <taxon>Bacteria</taxon>
        <taxon>Bacillati</taxon>
        <taxon>Actinomycetota</taxon>
        <taxon>Actinomycetes</taxon>
        <taxon>Micrococcales</taxon>
        <taxon>Microbacteriaceae</taxon>
        <taxon>Pseudolysinimonas</taxon>
    </lineage>
</organism>
<feature type="compositionally biased region" description="Acidic residues" evidence="1">
    <location>
        <begin position="39"/>
        <end position="60"/>
    </location>
</feature>
<proteinExistence type="predicted"/>
<dbReference type="Proteomes" id="UP001157034">
    <property type="component" value="Unassembled WGS sequence"/>
</dbReference>
<feature type="region of interest" description="Disordered" evidence="1">
    <location>
        <begin position="26"/>
        <end position="112"/>
    </location>
</feature>
<keyword evidence="3" id="KW-1185">Reference proteome</keyword>
<evidence type="ECO:0000313" key="3">
    <source>
        <dbReference type="Proteomes" id="UP001157034"/>
    </source>
</evidence>
<comment type="caution">
    <text evidence="2">The sequence shown here is derived from an EMBL/GenBank/DDBJ whole genome shotgun (WGS) entry which is preliminary data.</text>
</comment>
<evidence type="ECO:0000256" key="1">
    <source>
        <dbReference type="SAM" id="MobiDB-lite"/>
    </source>
</evidence>
<dbReference type="EMBL" id="BSVB01000001">
    <property type="protein sequence ID" value="GMA96908.1"/>
    <property type="molecule type" value="Genomic_DNA"/>
</dbReference>